<name>A0A0J8JHH4_9ALTE</name>
<dbReference type="PATRIC" id="fig|1513271.3.peg.3596"/>
<evidence type="ECO:0000259" key="15">
    <source>
        <dbReference type="Pfam" id="PF00675"/>
    </source>
</evidence>
<evidence type="ECO:0000259" key="17">
    <source>
        <dbReference type="Pfam" id="PF16187"/>
    </source>
</evidence>
<evidence type="ECO:0000313" key="19">
    <source>
        <dbReference type="EMBL" id="KMT63881.1"/>
    </source>
</evidence>
<evidence type="ECO:0000256" key="4">
    <source>
        <dbReference type="ARBA" id="ARBA00012449"/>
    </source>
</evidence>
<comment type="function">
    <text evidence="2">Endopeptidase that degrades small peptides of less than 7 kDa, such as glucagon and insulin.</text>
</comment>
<evidence type="ECO:0000256" key="13">
    <source>
        <dbReference type="ARBA" id="ARBA00033450"/>
    </source>
</evidence>
<dbReference type="Pfam" id="PF00675">
    <property type="entry name" value="Peptidase_M16"/>
    <property type="match status" value="1"/>
</dbReference>
<evidence type="ECO:0000256" key="2">
    <source>
        <dbReference type="ARBA" id="ARBA00002184"/>
    </source>
</evidence>
<keyword evidence="8" id="KW-0378">Hydrolase</keyword>
<sequence>MVASLLTACSATQTSQPKSPAKKVENIVINKSPTDDREYEYLTLANGLRVILISDKNSEESTASLAVGVGSHQNPESQLGLAHFLEHMLFMGTEKYPEPSSFFKFVQARGGFSNAYTSLDHTNYYFSVNQTHFDEALDQFSDYFKAPLFDPKYVDKERTAVDNEWTRGRQNDGRILQRVRGETGNPAHPLKHMSVGNLETLSDKPNSELLAEMKQFYQAYYSANIMNLVLAGKQSLAELKLLAEKHFSTIKNNQINKPKVVEPAFTAQTLNQHIYYKPQKESKQLIIEFPIADNSDNWRQKVNQYVSYLISSEEPGTLGEYLRIQQLANSSTVRISPSYYDNSGLLQVYIELTDKGIVEQDQVIAATLSYINLIKNQGIKSSYFNEIKAMAIESFNNNSKANLTRKATHLAASLFDLPAQHILDSSTIFNEFDPNAISQFMLQLNPNNMRVWHIYPEAKVEKEIPYYFGQYSNKAITQQEINTWTGLAANIQMQLPSANELFNPELDKLVEKSLAQPTQIYNENGIEAWLIHSEKYQAKKGWLEVLINTDLADIDAQYTVTSSVFKEMFSRNLVALMDKAGRAGTSVSISNYWGGSIRVRMQGKSGNQSLLLDKVLDTLANFELSQKQFELSLQKYQEQKRNKAKQTPADQAGSVFNQLMYQTFTDEQLLMASDYVNLTMVKNFRKQLLKRNRVLIFAYGAYEVDTVKNMVSITSAKLPVERDVIERYKRQIMPIHKGEVLNYKQKVEHTDVAVLDAYVSPKKSVRNSLVLELINSQFSSEFFRQLRTEEQLGYQVSSMAFDYDQHPIFMMLVQSNNASYKDLKKRFDKFKLDYKAKLATLTDEEFNQAKQAMLAGLNQPADNLYTEARPYLIDFIDNVLDFSTKQTKIETLKQIEKQELIDLYQSMLLKKNNMELLIQLKGSK</sequence>
<dbReference type="InterPro" id="IPR001431">
    <property type="entry name" value="Pept_M16_Zn_BS"/>
</dbReference>
<dbReference type="PANTHER" id="PTHR43690:SF18">
    <property type="entry name" value="INSULIN-DEGRADING ENZYME-RELATED"/>
    <property type="match status" value="1"/>
</dbReference>
<dbReference type="GO" id="GO:0006508">
    <property type="term" value="P:proteolysis"/>
    <property type="evidence" value="ECO:0007669"/>
    <property type="project" value="UniProtKB-KW"/>
</dbReference>
<dbReference type="GO" id="GO:0005737">
    <property type="term" value="C:cytoplasm"/>
    <property type="evidence" value="ECO:0007669"/>
    <property type="project" value="UniProtKB-ARBA"/>
</dbReference>
<dbReference type="InterPro" id="IPR011765">
    <property type="entry name" value="Pept_M16_N"/>
</dbReference>
<dbReference type="AlphaFoldDB" id="A0A0J8JHH4"/>
<comment type="similarity">
    <text evidence="3 14">Belongs to the peptidase M16 family.</text>
</comment>
<dbReference type="InterPro" id="IPR032632">
    <property type="entry name" value="Peptidase_M16_M"/>
</dbReference>
<dbReference type="GO" id="GO:0004222">
    <property type="term" value="F:metalloendopeptidase activity"/>
    <property type="evidence" value="ECO:0007669"/>
    <property type="project" value="UniProtKB-EC"/>
</dbReference>
<dbReference type="InterPro" id="IPR007863">
    <property type="entry name" value="Peptidase_M16_C"/>
</dbReference>
<dbReference type="Proteomes" id="UP000037600">
    <property type="component" value="Unassembled WGS sequence"/>
</dbReference>
<evidence type="ECO:0000256" key="11">
    <source>
        <dbReference type="ARBA" id="ARBA00029597"/>
    </source>
</evidence>
<dbReference type="PROSITE" id="PS00143">
    <property type="entry name" value="INSULINASE"/>
    <property type="match status" value="1"/>
</dbReference>
<dbReference type="SUPFAM" id="SSF63411">
    <property type="entry name" value="LuxS/MPP-like metallohydrolase"/>
    <property type="match status" value="4"/>
</dbReference>
<evidence type="ECO:0000256" key="8">
    <source>
        <dbReference type="ARBA" id="ARBA00022801"/>
    </source>
</evidence>
<feature type="domain" description="Peptidase M16 N-terminal" evidence="15">
    <location>
        <begin position="49"/>
        <end position="182"/>
    </location>
</feature>
<keyword evidence="10" id="KW-0482">Metalloprotease</keyword>
<dbReference type="STRING" id="1513271.XM47_17545"/>
<dbReference type="EMBL" id="LAZL01000039">
    <property type="protein sequence ID" value="KMT63881.1"/>
    <property type="molecule type" value="Genomic_DNA"/>
</dbReference>
<comment type="caution">
    <text evidence="19">The sequence shown here is derived from an EMBL/GenBank/DDBJ whole genome shotgun (WGS) entry which is preliminary data.</text>
</comment>
<evidence type="ECO:0000256" key="6">
    <source>
        <dbReference type="ARBA" id="ARBA00022670"/>
    </source>
</evidence>
<dbReference type="InterPro" id="IPR011249">
    <property type="entry name" value="Metalloenz_LuxS/M16"/>
</dbReference>
<keyword evidence="9" id="KW-0862">Zinc</keyword>
<feature type="domain" description="Peptidase M16 middle/third" evidence="17">
    <location>
        <begin position="395"/>
        <end position="671"/>
    </location>
</feature>
<evidence type="ECO:0000259" key="18">
    <source>
        <dbReference type="Pfam" id="PF22456"/>
    </source>
</evidence>
<evidence type="ECO:0000256" key="14">
    <source>
        <dbReference type="RuleBase" id="RU004447"/>
    </source>
</evidence>
<dbReference type="EC" id="3.4.24.55" evidence="4"/>
<proteinExistence type="inferred from homology"/>
<dbReference type="Pfam" id="PF16187">
    <property type="entry name" value="Peptidase_M16_M"/>
    <property type="match status" value="1"/>
</dbReference>
<keyword evidence="20" id="KW-1185">Reference proteome</keyword>
<evidence type="ECO:0000256" key="7">
    <source>
        <dbReference type="ARBA" id="ARBA00022723"/>
    </source>
</evidence>
<feature type="domain" description="Coenzyme PQQ synthesis protein F-like C-terminal lobe" evidence="18">
    <location>
        <begin position="774"/>
        <end position="870"/>
    </location>
</feature>
<evidence type="ECO:0000256" key="9">
    <source>
        <dbReference type="ARBA" id="ARBA00022833"/>
    </source>
</evidence>
<evidence type="ECO:0000256" key="10">
    <source>
        <dbReference type="ARBA" id="ARBA00023049"/>
    </source>
</evidence>
<evidence type="ECO:0000256" key="5">
    <source>
        <dbReference type="ARBA" id="ARBA00017565"/>
    </source>
</evidence>
<dbReference type="Pfam" id="PF05193">
    <property type="entry name" value="Peptidase_M16_C"/>
    <property type="match status" value="1"/>
</dbReference>
<evidence type="ECO:0000259" key="16">
    <source>
        <dbReference type="Pfam" id="PF05193"/>
    </source>
</evidence>
<reference evidence="19 20" key="1">
    <citation type="submission" date="2015-04" db="EMBL/GenBank/DDBJ databases">
        <title>Draft Genome Sequence of the Novel Agar-Digesting Marine Bacterium Q1.</title>
        <authorList>
            <person name="Li Y."/>
            <person name="Li D."/>
            <person name="Chen G."/>
            <person name="Du Z."/>
        </authorList>
    </citation>
    <scope>NUCLEOTIDE SEQUENCE [LARGE SCALE GENOMIC DNA]</scope>
    <source>
        <strain evidence="19 20">Q1</strain>
    </source>
</reference>
<protein>
    <recommendedName>
        <fullName evidence="5">Protease 3</fullName>
        <ecNumber evidence="4">3.4.24.55</ecNumber>
    </recommendedName>
    <alternativeName>
        <fullName evidence="13">Pitrilysin</fullName>
    </alternativeName>
    <alternativeName>
        <fullName evidence="12">Protease III</fullName>
    </alternativeName>
    <alternativeName>
        <fullName evidence="11">Protease pi</fullName>
    </alternativeName>
</protein>
<dbReference type="PANTHER" id="PTHR43690">
    <property type="entry name" value="NARDILYSIN"/>
    <property type="match status" value="1"/>
</dbReference>
<dbReference type="FunFam" id="3.30.830.10:FF:000012">
    <property type="entry name" value="Protease 3"/>
    <property type="match status" value="1"/>
</dbReference>
<evidence type="ECO:0000256" key="1">
    <source>
        <dbReference type="ARBA" id="ARBA00001947"/>
    </source>
</evidence>
<feature type="domain" description="Peptidase M16 C-terminal" evidence="16">
    <location>
        <begin position="211"/>
        <end position="389"/>
    </location>
</feature>
<keyword evidence="7" id="KW-0479">Metal-binding</keyword>
<dbReference type="GO" id="GO:0046872">
    <property type="term" value="F:metal ion binding"/>
    <property type="evidence" value="ECO:0007669"/>
    <property type="project" value="UniProtKB-KW"/>
</dbReference>
<dbReference type="Pfam" id="PF22456">
    <property type="entry name" value="PqqF-like_C_4"/>
    <property type="match status" value="1"/>
</dbReference>
<evidence type="ECO:0000313" key="20">
    <source>
        <dbReference type="Proteomes" id="UP000037600"/>
    </source>
</evidence>
<keyword evidence="6" id="KW-0645">Protease</keyword>
<dbReference type="InterPro" id="IPR054734">
    <property type="entry name" value="PqqF-like_C_4"/>
</dbReference>
<dbReference type="InterPro" id="IPR050626">
    <property type="entry name" value="Peptidase_M16"/>
</dbReference>
<comment type="cofactor">
    <cofactor evidence="1">
        <name>Zn(2+)</name>
        <dbReference type="ChEBI" id="CHEBI:29105"/>
    </cofactor>
</comment>
<dbReference type="Gene3D" id="3.30.830.10">
    <property type="entry name" value="Metalloenzyme, LuxS/M16 peptidase-like"/>
    <property type="match status" value="4"/>
</dbReference>
<gene>
    <name evidence="19" type="ORF">XM47_17545</name>
</gene>
<evidence type="ECO:0000256" key="12">
    <source>
        <dbReference type="ARBA" id="ARBA00031184"/>
    </source>
</evidence>
<organism evidence="19 20">
    <name type="scientific">Catenovulum maritimum</name>
    <dbReference type="NCBI Taxonomy" id="1513271"/>
    <lineage>
        <taxon>Bacteria</taxon>
        <taxon>Pseudomonadati</taxon>
        <taxon>Pseudomonadota</taxon>
        <taxon>Gammaproteobacteria</taxon>
        <taxon>Alteromonadales</taxon>
        <taxon>Alteromonadaceae</taxon>
        <taxon>Catenovulum</taxon>
    </lineage>
</organism>
<evidence type="ECO:0000256" key="3">
    <source>
        <dbReference type="ARBA" id="ARBA00007261"/>
    </source>
</evidence>
<accession>A0A0J8JHH4</accession>